<dbReference type="Proteomes" id="UP000008782">
    <property type="component" value="Unassembled WGS sequence"/>
</dbReference>
<organism evidence="2">
    <name type="scientific">Colletotrichum graminicola (strain M1.001 / M2 / FGSC 10212)</name>
    <name type="common">Maize anthracnose fungus</name>
    <name type="synonym">Glomerella graminicola</name>
    <dbReference type="NCBI Taxonomy" id="645133"/>
    <lineage>
        <taxon>Eukaryota</taxon>
        <taxon>Fungi</taxon>
        <taxon>Dikarya</taxon>
        <taxon>Ascomycota</taxon>
        <taxon>Pezizomycotina</taxon>
        <taxon>Sordariomycetes</taxon>
        <taxon>Hypocreomycetidae</taxon>
        <taxon>Glomerellales</taxon>
        <taxon>Glomerellaceae</taxon>
        <taxon>Colletotrichum</taxon>
        <taxon>Colletotrichum graminicola species complex</taxon>
    </lineage>
</organism>
<dbReference type="EMBL" id="GG697344">
    <property type="protein sequence ID" value="EFQ29330.1"/>
    <property type="molecule type" value="Genomic_DNA"/>
</dbReference>
<dbReference type="OrthoDB" id="2152029at2759"/>
<dbReference type="SUPFAM" id="SSF53474">
    <property type="entry name" value="alpha/beta-Hydrolases"/>
    <property type="match status" value="1"/>
</dbReference>
<dbReference type="HOGENOM" id="CLU_2003751_0_0_1"/>
<dbReference type="STRING" id="645133.E3QEM4"/>
<dbReference type="VEuPathDB" id="FungiDB:GLRG_04474"/>
<name>E3QEM4_COLGM</name>
<protein>
    <submittedName>
        <fullName evidence="1">Lipase/thioesterase</fullName>
    </submittedName>
</protein>
<sequence length="124" mass="14030">MGYLKPGEIQYLAAPARQVYPRWLAKKRANVTRLGEASALNRLVEDVEPLDEMGARIMWLRDRKKATKVVLFFHGGGYVAPILKGHFTWCWNCYVGDSSGMKSEVAVAILEYTLCPQAQYPSQH</sequence>
<evidence type="ECO:0000313" key="1">
    <source>
        <dbReference type="EMBL" id="EFQ29330.1"/>
    </source>
</evidence>
<gene>
    <name evidence="1" type="ORF">GLRG_04474</name>
</gene>
<accession>E3QEM4</accession>
<dbReference type="AlphaFoldDB" id="E3QEM4"/>
<evidence type="ECO:0000313" key="2">
    <source>
        <dbReference type="Proteomes" id="UP000008782"/>
    </source>
</evidence>
<reference evidence="2" key="1">
    <citation type="journal article" date="2012" name="Nat. Genet.">
        <title>Lifestyle transitions in plant pathogenic Colletotrichum fungi deciphered by genome and transcriptome analyses.</title>
        <authorList>
            <person name="O'Connell R.J."/>
            <person name="Thon M.R."/>
            <person name="Hacquard S."/>
            <person name="Amyotte S.G."/>
            <person name="Kleemann J."/>
            <person name="Torres M.F."/>
            <person name="Damm U."/>
            <person name="Buiate E.A."/>
            <person name="Epstein L."/>
            <person name="Alkan N."/>
            <person name="Altmueller J."/>
            <person name="Alvarado-Balderrama L."/>
            <person name="Bauser C.A."/>
            <person name="Becker C."/>
            <person name="Birren B.W."/>
            <person name="Chen Z."/>
            <person name="Choi J."/>
            <person name="Crouch J.A."/>
            <person name="Duvick J.P."/>
            <person name="Farman M.A."/>
            <person name="Gan P."/>
            <person name="Heiman D."/>
            <person name="Henrissat B."/>
            <person name="Howard R.J."/>
            <person name="Kabbage M."/>
            <person name="Koch C."/>
            <person name="Kracher B."/>
            <person name="Kubo Y."/>
            <person name="Law A.D."/>
            <person name="Lebrun M.-H."/>
            <person name="Lee Y.-H."/>
            <person name="Miyara I."/>
            <person name="Moore N."/>
            <person name="Neumann U."/>
            <person name="Nordstroem K."/>
            <person name="Panaccione D.G."/>
            <person name="Panstruga R."/>
            <person name="Place M."/>
            <person name="Proctor R.H."/>
            <person name="Prusky D."/>
            <person name="Rech G."/>
            <person name="Reinhardt R."/>
            <person name="Rollins J.A."/>
            <person name="Rounsley S."/>
            <person name="Schardl C.L."/>
            <person name="Schwartz D.C."/>
            <person name="Shenoy N."/>
            <person name="Shirasu K."/>
            <person name="Sikhakolli U.R."/>
            <person name="Stueber K."/>
            <person name="Sukno S.A."/>
            <person name="Sweigard J.A."/>
            <person name="Takano Y."/>
            <person name="Takahara H."/>
            <person name="Trail F."/>
            <person name="van der Does H.C."/>
            <person name="Voll L.M."/>
            <person name="Will I."/>
            <person name="Young S."/>
            <person name="Zeng Q."/>
            <person name="Zhang J."/>
            <person name="Zhou S."/>
            <person name="Dickman M.B."/>
            <person name="Schulze-Lefert P."/>
            <person name="Ver Loren van Themaat E."/>
            <person name="Ma L.-J."/>
            <person name="Vaillancourt L.J."/>
        </authorList>
    </citation>
    <scope>NUCLEOTIDE SEQUENCE [LARGE SCALE GENOMIC DNA]</scope>
    <source>
        <strain evidence="2">M1.001 / M2 / FGSC 10212</strain>
    </source>
</reference>
<dbReference type="Gene3D" id="3.40.50.1820">
    <property type="entry name" value="alpha/beta hydrolase"/>
    <property type="match status" value="1"/>
</dbReference>
<dbReference type="RefSeq" id="XP_008093350.1">
    <property type="nucleotide sequence ID" value="XM_008095159.1"/>
</dbReference>
<dbReference type="eggNOG" id="KOG1515">
    <property type="taxonomic scope" value="Eukaryota"/>
</dbReference>
<keyword evidence="2" id="KW-1185">Reference proteome</keyword>
<dbReference type="InterPro" id="IPR029058">
    <property type="entry name" value="AB_hydrolase_fold"/>
</dbReference>
<proteinExistence type="predicted"/>
<dbReference type="GeneID" id="24409839"/>